<evidence type="ECO:0000313" key="2">
    <source>
        <dbReference type="Proteomes" id="UP001313282"/>
    </source>
</evidence>
<keyword evidence="2" id="KW-1185">Reference proteome</keyword>
<protein>
    <submittedName>
        <fullName evidence="1">Uncharacterized protein</fullName>
    </submittedName>
</protein>
<proteinExistence type="predicted"/>
<sequence>MCSTTTTTIINININLTAITIASPPSLHHHFTQITLYHTNLAPSPSGTPLKNPSNPTKAKLIPQQCNHKQAELTQCGRRTLLCRTLNRDEIVPENLCYNCTAHSKKELTDSKWRQEVRKAEELYWYVKGIGGAVGMRSGDYWRL</sequence>
<gene>
    <name evidence="1" type="ORF">TWF718_005282</name>
</gene>
<evidence type="ECO:0000313" key="1">
    <source>
        <dbReference type="EMBL" id="KAK6347441.1"/>
    </source>
</evidence>
<dbReference type="AlphaFoldDB" id="A0AAN8RE48"/>
<name>A0AAN8RE48_9PEZI</name>
<dbReference type="Proteomes" id="UP001313282">
    <property type="component" value="Unassembled WGS sequence"/>
</dbReference>
<comment type="caution">
    <text evidence="1">The sequence shown here is derived from an EMBL/GenBank/DDBJ whole genome shotgun (WGS) entry which is preliminary data.</text>
</comment>
<accession>A0AAN8RE48</accession>
<dbReference type="EMBL" id="JAVHNR010000003">
    <property type="protein sequence ID" value="KAK6347441.1"/>
    <property type="molecule type" value="Genomic_DNA"/>
</dbReference>
<reference evidence="1 2" key="1">
    <citation type="submission" date="2019-10" db="EMBL/GenBank/DDBJ databases">
        <authorList>
            <person name="Palmer J.M."/>
        </authorList>
    </citation>
    <scope>NUCLEOTIDE SEQUENCE [LARGE SCALE GENOMIC DNA]</scope>
    <source>
        <strain evidence="1 2">TWF718</strain>
    </source>
</reference>
<organism evidence="1 2">
    <name type="scientific">Orbilia javanica</name>
    <dbReference type="NCBI Taxonomy" id="47235"/>
    <lineage>
        <taxon>Eukaryota</taxon>
        <taxon>Fungi</taxon>
        <taxon>Dikarya</taxon>
        <taxon>Ascomycota</taxon>
        <taxon>Pezizomycotina</taxon>
        <taxon>Orbiliomycetes</taxon>
        <taxon>Orbiliales</taxon>
        <taxon>Orbiliaceae</taxon>
        <taxon>Orbilia</taxon>
    </lineage>
</organism>